<reference evidence="1" key="1">
    <citation type="submission" date="2018-05" db="EMBL/GenBank/DDBJ databases">
        <authorList>
            <person name="Lanie J.A."/>
            <person name="Ng W.-L."/>
            <person name="Kazmierczak K.M."/>
            <person name="Andrzejewski T.M."/>
            <person name="Davidsen T.M."/>
            <person name="Wayne K.J."/>
            <person name="Tettelin H."/>
            <person name="Glass J.I."/>
            <person name="Rusch D."/>
            <person name="Podicherti R."/>
            <person name="Tsui H.-C.T."/>
            <person name="Winkler M.E."/>
        </authorList>
    </citation>
    <scope>NUCLEOTIDE SEQUENCE</scope>
</reference>
<accession>A0A382RXF5</accession>
<evidence type="ECO:0008006" key="2">
    <source>
        <dbReference type="Google" id="ProtNLM"/>
    </source>
</evidence>
<dbReference type="AlphaFoldDB" id="A0A382RXF5"/>
<name>A0A382RXF5_9ZZZZ</name>
<sequence length="110" mass="11307">MNRPLTLVVVSILFFVSVAAASAQLGSPFSGRLKPIADGQGGVPPATGSGFLYSVMDYYEQGPKIMVNGTFDGLRSPATVAHLHRATTGPDAPGGPTPGPKVFDLVVSHA</sequence>
<evidence type="ECO:0000313" key="1">
    <source>
        <dbReference type="EMBL" id="SVD01717.1"/>
    </source>
</evidence>
<protein>
    <recommendedName>
        <fullName evidence="2">CHRD domain-containing protein</fullName>
    </recommendedName>
</protein>
<proteinExistence type="predicted"/>
<gene>
    <name evidence="1" type="ORF">METZ01_LOCUS354571</name>
</gene>
<organism evidence="1">
    <name type="scientific">marine metagenome</name>
    <dbReference type="NCBI Taxonomy" id="408172"/>
    <lineage>
        <taxon>unclassified sequences</taxon>
        <taxon>metagenomes</taxon>
        <taxon>ecological metagenomes</taxon>
    </lineage>
</organism>
<feature type="non-terminal residue" evidence="1">
    <location>
        <position position="110"/>
    </location>
</feature>
<dbReference type="EMBL" id="UINC01124514">
    <property type="protein sequence ID" value="SVD01717.1"/>
    <property type="molecule type" value="Genomic_DNA"/>
</dbReference>